<evidence type="ECO:0000313" key="3">
    <source>
        <dbReference type="EMBL" id="AEX84642.1"/>
    </source>
</evidence>
<dbReference type="InterPro" id="IPR007167">
    <property type="entry name" value="Fe-transptr_FeoA-like"/>
</dbReference>
<dbReference type="OrthoDB" id="37552at2"/>
<dbReference type="RefSeq" id="WP_014295714.1">
    <property type="nucleotide sequence ID" value="NC_016751.1"/>
</dbReference>
<sequence length="151" mass="17092">MIIPLSSLIIGMDGIIVRLDFEDSIKERFIAMGVLPGKKITYVHESPFGDPMVFKIEDNKIMIRKSEAQRIFVDVTEEYITLDEARPGMYEVFMIKGGMLLKKELEKTGITIGSKIQVLSNNYGKVLINANGKKIGFGKGRSRKIILRKIR</sequence>
<dbReference type="SUPFAM" id="SSF50037">
    <property type="entry name" value="C-terminal domain of transcriptional repressors"/>
    <property type="match status" value="1"/>
</dbReference>
<dbReference type="AlphaFoldDB" id="H2J3J8"/>
<protein>
    <submittedName>
        <fullName evidence="3">Fe2+ transport system protein A</fullName>
    </submittedName>
</protein>
<dbReference type="Gene3D" id="2.30.30.90">
    <property type="match status" value="2"/>
</dbReference>
<accession>H2J3J8</accession>
<evidence type="ECO:0000256" key="1">
    <source>
        <dbReference type="ARBA" id="ARBA00023004"/>
    </source>
</evidence>
<dbReference type="eggNOG" id="COG1918">
    <property type="taxonomic scope" value="Bacteria"/>
</dbReference>
<dbReference type="GO" id="GO:0046914">
    <property type="term" value="F:transition metal ion binding"/>
    <property type="evidence" value="ECO:0007669"/>
    <property type="project" value="InterPro"/>
</dbReference>
<dbReference type="Pfam" id="PF04023">
    <property type="entry name" value="FeoA"/>
    <property type="match status" value="2"/>
</dbReference>
<dbReference type="InterPro" id="IPR008988">
    <property type="entry name" value="Transcriptional_repressor_C"/>
</dbReference>
<gene>
    <name evidence="3" type="ordered locus">Marpi_0187</name>
</gene>
<proteinExistence type="predicted"/>
<dbReference type="EMBL" id="CP003257">
    <property type="protein sequence ID" value="AEX84642.1"/>
    <property type="molecule type" value="Genomic_DNA"/>
</dbReference>
<evidence type="ECO:0000259" key="2">
    <source>
        <dbReference type="SMART" id="SM00899"/>
    </source>
</evidence>
<reference evidence="4" key="2">
    <citation type="submission" date="2012-01" db="EMBL/GenBank/DDBJ databases">
        <title>Complete sequence of chromosome of Marinitoga piezophila KA3.</title>
        <authorList>
            <person name="Lucas S."/>
            <person name="Han J."/>
            <person name="Lapidus A."/>
            <person name="Cheng J.-F."/>
            <person name="Goodwin L."/>
            <person name="Pitluck S."/>
            <person name="Peters L."/>
            <person name="Mikhailova N."/>
            <person name="Teshima H."/>
            <person name="Detter J.C."/>
            <person name="Han C."/>
            <person name="Tapia R."/>
            <person name="Land M."/>
            <person name="Hauser L."/>
            <person name="Kyrpides N."/>
            <person name="Ivanova N."/>
            <person name="Pagani I."/>
            <person name="Jebbar M."/>
            <person name="Vannier P."/>
            <person name="Oger P."/>
            <person name="Cario A."/>
            <person name="Bartlett D."/>
            <person name="Noll K.M."/>
            <person name="Woyke T."/>
        </authorList>
    </citation>
    <scope>NUCLEOTIDE SEQUENCE [LARGE SCALE GENOMIC DNA]</scope>
    <source>
        <strain evidence="4">DSM 14283 / JCM 11233 / KA3</strain>
    </source>
</reference>
<dbReference type="KEGG" id="mpz:Marpi_0187"/>
<dbReference type="InterPro" id="IPR053184">
    <property type="entry name" value="FeoA-like"/>
</dbReference>
<reference evidence="3 4" key="1">
    <citation type="journal article" date="2012" name="J. Bacteriol.">
        <title>Complete Genome Sequence of the Thermophilic, Piezophilic, Heterotrophic Bacterium Marinitoga piezophila KA3.</title>
        <authorList>
            <person name="Lucas S."/>
            <person name="Han J."/>
            <person name="Lapidus A."/>
            <person name="Cheng J.F."/>
            <person name="Goodwin L.A."/>
            <person name="Pitluck S."/>
            <person name="Peters L."/>
            <person name="Mikhailova N."/>
            <person name="Teshima H."/>
            <person name="Detter J.C."/>
            <person name="Han C."/>
            <person name="Tapia R."/>
            <person name="Land M."/>
            <person name="Hauser L."/>
            <person name="Kyrpides N.C."/>
            <person name="Ivanova N."/>
            <person name="Pagani I."/>
            <person name="Vannier P."/>
            <person name="Oger P."/>
            <person name="Bartlett D.H."/>
            <person name="Noll K.M."/>
            <person name="Woyke T."/>
            <person name="Jebbar M."/>
        </authorList>
    </citation>
    <scope>NUCLEOTIDE SEQUENCE [LARGE SCALE GENOMIC DNA]</scope>
    <source>
        <strain evidence="4">DSM 14283 / JCM 11233 / KA3</strain>
    </source>
</reference>
<feature type="domain" description="Ferrous iron transporter FeoA-like" evidence="2">
    <location>
        <begin position="3"/>
        <end position="75"/>
    </location>
</feature>
<keyword evidence="4" id="KW-1185">Reference proteome</keyword>
<keyword evidence="1" id="KW-0408">Iron</keyword>
<dbReference type="Proteomes" id="UP000007161">
    <property type="component" value="Chromosome"/>
</dbReference>
<name>H2J3J8_MARPK</name>
<dbReference type="PANTHER" id="PTHR43151:SF1">
    <property type="entry name" value="SSR2333 PROTEIN"/>
    <property type="match status" value="1"/>
</dbReference>
<organism evidence="3 4">
    <name type="scientific">Marinitoga piezophila (strain DSM 14283 / JCM 11233 / KA3)</name>
    <dbReference type="NCBI Taxonomy" id="443254"/>
    <lineage>
        <taxon>Bacteria</taxon>
        <taxon>Thermotogati</taxon>
        <taxon>Thermotogota</taxon>
        <taxon>Thermotogae</taxon>
        <taxon>Petrotogales</taxon>
        <taxon>Petrotogaceae</taxon>
        <taxon>Marinitoga</taxon>
    </lineage>
</organism>
<feature type="domain" description="Ferrous iron transporter FeoA-like" evidence="2">
    <location>
        <begin position="80"/>
        <end position="149"/>
    </location>
</feature>
<dbReference type="HOGENOM" id="CLU_143561_0_0_0"/>
<dbReference type="PANTHER" id="PTHR43151">
    <property type="entry name" value="FEOA FAMILY PROTEIN"/>
    <property type="match status" value="1"/>
</dbReference>
<dbReference type="STRING" id="443254.Marpi_0187"/>
<dbReference type="InterPro" id="IPR038157">
    <property type="entry name" value="FeoA_core_dom"/>
</dbReference>
<dbReference type="SMART" id="SM00899">
    <property type="entry name" value="FeoA"/>
    <property type="match status" value="2"/>
</dbReference>
<evidence type="ECO:0000313" key="4">
    <source>
        <dbReference type="Proteomes" id="UP000007161"/>
    </source>
</evidence>